<dbReference type="Proteomes" id="UP000634136">
    <property type="component" value="Unassembled WGS sequence"/>
</dbReference>
<keyword evidence="2" id="KW-1185">Reference proteome</keyword>
<gene>
    <name evidence="1" type="ORF">G2W53_024292</name>
</gene>
<dbReference type="EMBL" id="JAAIUW010000008">
    <property type="protein sequence ID" value="KAF7818837.1"/>
    <property type="molecule type" value="Genomic_DNA"/>
</dbReference>
<organism evidence="1 2">
    <name type="scientific">Senna tora</name>
    <dbReference type="NCBI Taxonomy" id="362788"/>
    <lineage>
        <taxon>Eukaryota</taxon>
        <taxon>Viridiplantae</taxon>
        <taxon>Streptophyta</taxon>
        <taxon>Embryophyta</taxon>
        <taxon>Tracheophyta</taxon>
        <taxon>Spermatophyta</taxon>
        <taxon>Magnoliopsida</taxon>
        <taxon>eudicotyledons</taxon>
        <taxon>Gunneridae</taxon>
        <taxon>Pentapetalae</taxon>
        <taxon>rosids</taxon>
        <taxon>fabids</taxon>
        <taxon>Fabales</taxon>
        <taxon>Fabaceae</taxon>
        <taxon>Caesalpinioideae</taxon>
        <taxon>Cassia clade</taxon>
        <taxon>Senna</taxon>
    </lineage>
</organism>
<protein>
    <submittedName>
        <fullName evidence="1">Uncharacterized protein</fullName>
    </submittedName>
</protein>
<reference evidence="1" key="1">
    <citation type="submission" date="2020-09" db="EMBL/GenBank/DDBJ databases">
        <title>Genome-Enabled Discovery of Anthraquinone Biosynthesis in Senna tora.</title>
        <authorList>
            <person name="Kang S.-H."/>
            <person name="Pandey R.P."/>
            <person name="Lee C.-M."/>
            <person name="Sim J.-S."/>
            <person name="Jeong J.-T."/>
            <person name="Choi B.-S."/>
            <person name="Jung M."/>
            <person name="Ginzburg D."/>
            <person name="Zhao K."/>
            <person name="Won S.Y."/>
            <person name="Oh T.-J."/>
            <person name="Yu Y."/>
            <person name="Kim N.-H."/>
            <person name="Lee O.R."/>
            <person name="Lee T.-H."/>
            <person name="Bashyal P."/>
            <person name="Kim T.-S."/>
            <person name="Lee W.-H."/>
            <person name="Kawkins C."/>
            <person name="Kim C.-K."/>
            <person name="Kim J.S."/>
            <person name="Ahn B.O."/>
            <person name="Rhee S.Y."/>
            <person name="Sohng J.K."/>
        </authorList>
    </citation>
    <scope>NUCLEOTIDE SEQUENCE</scope>
    <source>
        <tissue evidence="1">Leaf</tissue>
    </source>
</reference>
<sequence>MDRQKEYDKEDRINKATQIMHRKKEKKEKGFTFATIERELSERKREKGIDPNWK</sequence>
<name>A0A834TDA6_9FABA</name>
<dbReference type="AlphaFoldDB" id="A0A834TDA6"/>
<evidence type="ECO:0000313" key="1">
    <source>
        <dbReference type="EMBL" id="KAF7818837.1"/>
    </source>
</evidence>
<proteinExistence type="predicted"/>
<comment type="caution">
    <text evidence="1">The sequence shown here is derived from an EMBL/GenBank/DDBJ whole genome shotgun (WGS) entry which is preliminary data.</text>
</comment>
<accession>A0A834TDA6</accession>
<evidence type="ECO:0000313" key="2">
    <source>
        <dbReference type="Proteomes" id="UP000634136"/>
    </source>
</evidence>